<evidence type="ECO:0000259" key="1">
    <source>
        <dbReference type="Pfam" id="PF03625"/>
    </source>
</evidence>
<name>A0A4R6AYW0_9RHOB</name>
<comment type="caution">
    <text evidence="2">The sequence shown here is derived from an EMBL/GenBank/DDBJ whole genome shotgun (WGS) entry which is preliminary data.</text>
</comment>
<reference evidence="2 3" key="1">
    <citation type="submission" date="2019-03" db="EMBL/GenBank/DDBJ databases">
        <title>Rhodobacteraceae bacterium SM1902, a new member of the family Rhodobacteraceae isolated from Yantai.</title>
        <authorList>
            <person name="Sun Y."/>
        </authorList>
    </citation>
    <scope>NUCLEOTIDE SEQUENCE [LARGE SCALE GENOMIC DNA]</scope>
    <source>
        <strain evidence="2 3">SM1902</strain>
    </source>
</reference>
<accession>A0A4R6AYW0</accession>
<dbReference type="PROSITE" id="PS51257">
    <property type="entry name" value="PROKAR_LIPOPROTEIN"/>
    <property type="match status" value="1"/>
</dbReference>
<dbReference type="Proteomes" id="UP000294562">
    <property type="component" value="Unassembled WGS sequence"/>
</dbReference>
<keyword evidence="3" id="KW-1185">Reference proteome</keyword>
<dbReference type="InterPro" id="IPR035923">
    <property type="entry name" value="TT1751-like_sf"/>
</dbReference>
<evidence type="ECO:0000313" key="2">
    <source>
        <dbReference type="EMBL" id="TDL89005.1"/>
    </source>
</evidence>
<dbReference type="PANTHER" id="PTHR38342:SF2">
    <property type="entry name" value="INNER MEMBRANE OR EXPORTED"/>
    <property type="match status" value="1"/>
</dbReference>
<dbReference type="CDD" id="cd14797">
    <property type="entry name" value="DUF302"/>
    <property type="match status" value="2"/>
</dbReference>
<protein>
    <submittedName>
        <fullName evidence="2">DUF302 domain-containing protein</fullName>
    </submittedName>
</protein>
<dbReference type="InterPro" id="IPR005180">
    <property type="entry name" value="DUF302"/>
</dbReference>
<dbReference type="Gene3D" id="3.30.310.70">
    <property type="entry name" value="TT1751-like domain"/>
    <property type="match status" value="2"/>
</dbReference>
<dbReference type="SUPFAM" id="SSF103247">
    <property type="entry name" value="TT1751-like"/>
    <property type="match status" value="2"/>
</dbReference>
<dbReference type="AlphaFoldDB" id="A0A4R6AYW0"/>
<sequence>MSLRLSAMSRVRSLTGPGLLVACALVGLPALAEMSGQADTDTLFEKVRNNVAAAPELDIIAEIDHARLAAVAGETMPPARVVIFSDPALDAALMKIDPRIGVDLPLRVLAFAASDTGQAFTAHNTLDYVASRYSVSVPQDLRDRHDAVLARALAGVSASDLTTFPTDIMQPDGLVRLDSPFGFDETLDRLRAAVDMQEDTVWFGEVDFTDRALKQGVEIAPARLLLFGGPGPGGRAMAKAPTLGLDAFCQKMLVLERSDGRIEVLFNDLLALADRQDVPKSLPLRIINRRMLKTFTEALEG</sequence>
<evidence type="ECO:0000313" key="3">
    <source>
        <dbReference type="Proteomes" id="UP000294562"/>
    </source>
</evidence>
<dbReference type="EMBL" id="SMZO01000015">
    <property type="protein sequence ID" value="TDL89005.1"/>
    <property type="molecule type" value="Genomic_DNA"/>
</dbReference>
<dbReference type="RefSeq" id="WP_133342510.1">
    <property type="nucleotide sequence ID" value="NZ_SMZO01000015.1"/>
</dbReference>
<proteinExistence type="predicted"/>
<dbReference type="OrthoDB" id="9799367at2"/>
<gene>
    <name evidence="2" type="ORF">E2L05_08600</name>
</gene>
<organism evidence="2 3">
    <name type="scientific">Meridianimarinicoccus aquatilis</name>
    <dbReference type="NCBI Taxonomy" id="2552766"/>
    <lineage>
        <taxon>Bacteria</taxon>
        <taxon>Pseudomonadati</taxon>
        <taxon>Pseudomonadota</taxon>
        <taxon>Alphaproteobacteria</taxon>
        <taxon>Rhodobacterales</taxon>
        <taxon>Paracoccaceae</taxon>
        <taxon>Meridianimarinicoccus</taxon>
    </lineage>
</organism>
<dbReference type="Pfam" id="PF03625">
    <property type="entry name" value="DUF302"/>
    <property type="match status" value="2"/>
</dbReference>
<feature type="domain" description="DUF302" evidence="1">
    <location>
        <begin position="207"/>
        <end position="268"/>
    </location>
</feature>
<dbReference type="PANTHER" id="PTHR38342">
    <property type="entry name" value="SLR5037 PROTEIN"/>
    <property type="match status" value="1"/>
</dbReference>
<feature type="domain" description="DUF302" evidence="1">
    <location>
        <begin position="63"/>
        <end position="118"/>
    </location>
</feature>